<evidence type="ECO:0000256" key="1">
    <source>
        <dbReference type="ARBA" id="ARBA00023015"/>
    </source>
</evidence>
<evidence type="ECO:0000256" key="3">
    <source>
        <dbReference type="ARBA" id="ARBA00023163"/>
    </source>
</evidence>
<dbReference type="RefSeq" id="WP_231332681.1">
    <property type="nucleotide sequence ID" value="NZ_CP059572.1"/>
</dbReference>
<protein>
    <submittedName>
        <fullName evidence="6">TetR family transcriptional regulator</fullName>
    </submittedName>
</protein>
<dbReference type="PROSITE" id="PS50977">
    <property type="entry name" value="HTH_TETR_2"/>
    <property type="match status" value="1"/>
</dbReference>
<dbReference type="Pfam" id="PF00440">
    <property type="entry name" value="TetR_N"/>
    <property type="match status" value="1"/>
</dbReference>
<feature type="DNA-binding region" description="H-T-H motif" evidence="4">
    <location>
        <begin position="29"/>
        <end position="48"/>
    </location>
</feature>
<accession>A0ABX8QLX1</accession>
<sequence length="194" mass="20054">MARPRTTSDEAVLAAAARALGRVGPVRLTLGAVAEEAGLAPATLVQRFGSKRGLLLALAGRGARDARLPFERARHEGGPPLVVLHAALASMTAGVRGAEEMANNLGFLQLDVTDPEFRAHAASHARAVEEEVAALLREAVAAGELGAGADAARLARSVQVAYNGALILWAVRAEGDLVDALRADVEAVLAPHRA</sequence>
<evidence type="ECO:0000313" key="7">
    <source>
        <dbReference type="Proteomes" id="UP001049518"/>
    </source>
</evidence>
<dbReference type="PANTHER" id="PTHR47506:SF1">
    <property type="entry name" value="HTH-TYPE TRANSCRIPTIONAL REGULATOR YJDC"/>
    <property type="match status" value="1"/>
</dbReference>
<keyword evidence="1" id="KW-0805">Transcription regulation</keyword>
<dbReference type="InterPro" id="IPR011075">
    <property type="entry name" value="TetR_C"/>
</dbReference>
<dbReference type="Pfam" id="PF16925">
    <property type="entry name" value="TetR_C_13"/>
    <property type="match status" value="1"/>
</dbReference>
<dbReference type="Proteomes" id="UP001049518">
    <property type="component" value="Chromosome"/>
</dbReference>
<evidence type="ECO:0000256" key="2">
    <source>
        <dbReference type="ARBA" id="ARBA00023125"/>
    </source>
</evidence>
<dbReference type="SUPFAM" id="SSF48498">
    <property type="entry name" value="Tetracyclin repressor-like, C-terminal domain"/>
    <property type="match status" value="1"/>
</dbReference>
<keyword evidence="3" id="KW-0804">Transcription</keyword>
<keyword evidence="2 4" id="KW-0238">DNA-binding</keyword>
<dbReference type="InterPro" id="IPR001647">
    <property type="entry name" value="HTH_TetR"/>
</dbReference>
<reference evidence="6" key="1">
    <citation type="submission" date="2020-07" db="EMBL/GenBank/DDBJ databases">
        <authorList>
            <person name="Tarantini F.S."/>
            <person name="Hong K.W."/>
            <person name="Chan K.G."/>
        </authorList>
    </citation>
    <scope>NUCLEOTIDE SEQUENCE</scope>
    <source>
        <strain evidence="6">32-07</strain>
    </source>
</reference>
<proteinExistence type="predicted"/>
<organism evidence="6 7">
    <name type="scientific">Actinomadura graeca</name>
    <dbReference type="NCBI Taxonomy" id="2750812"/>
    <lineage>
        <taxon>Bacteria</taxon>
        <taxon>Bacillati</taxon>
        <taxon>Actinomycetota</taxon>
        <taxon>Actinomycetes</taxon>
        <taxon>Streptosporangiales</taxon>
        <taxon>Thermomonosporaceae</taxon>
        <taxon>Actinomadura</taxon>
    </lineage>
</organism>
<dbReference type="Gene3D" id="1.10.357.10">
    <property type="entry name" value="Tetracycline Repressor, domain 2"/>
    <property type="match status" value="1"/>
</dbReference>
<feature type="domain" description="HTH tetR-type" evidence="5">
    <location>
        <begin position="6"/>
        <end position="66"/>
    </location>
</feature>
<dbReference type="SUPFAM" id="SSF46689">
    <property type="entry name" value="Homeodomain-like"/>
    <property type="match status" value="1"/>
</dbReference>
<dbReference type="InterPro" id="IPR009057">
    <property type="entry name" value="Homeodomain-like_sf"/>
</dbReference>
<gene>
    <name evidence="6" type="ORF">AGRA3207_000230</name>
</gene>
<evidence type="ECO:0000259" key="5">
    <source>
        <dbReference type="PROSITE" id="PS50977"/>
    </source>
</evidence>
<evidence type="ECO:0000313" key="6">
    <source>
        <dbReference type="EMBL" id="QXJ19664.1"/>
    </source>
</evidence>
<dbReference type="EMBL" id="CP059572">
    <property type="protein sequence ID" value="QXJ19664.1"/>
    <property type="molecule type" value="Genomic_DNA"/>
</dbReference>
<dbReference type="InterPro" id="IPR036271">
    <property type="entry name" value="Tet_transcr_reg_TetR-rel_C_sf"/>
</dbReference>
<name>A0ABX8QLX1_9ACTN</name>
<evidence type="ECO:0000256" key="4">
    <source>
        <dbReference type="PROSITE-ProRule" id="PRU00335"/>
    </source>
</evidence>
<dbReference type="PANTHER" id="PTHR47506">
    <property type="entry name" value="TRANSCRIPTIONAL REGULATORY PROTEIN"/>
    <property type="match status" value="1"/>
</dbReference>
<keyword evidence="7" id="KW-1185">Reference proteome</keyword>